<comment type="caution">
    <text evidence="13">The sequence shown here is derived from an EMBL/GenBank/DDBJ whole genome shotgun (WGS) entry which is preliminary data.</text>
</comment>
<proteinExistence type="inferred from homology"/>
<evidence type="ECO:0000256" key="5">
    <source>
        <dbReference type="ARBA" id="ARBA00022729"/>
    </source>
</evidence>
<name>A0ABV6MNU5_9PSEU</name>
<dbReference type="NCBIfam" id="TIGR01413">
    <property type="entry name" value="Dyp_perox_fam"/>
    <property type="match status" value="1"/>
</dbReference>
<dbReference type="GO" id="GO:0004601">
    <property type="term" value="F:peroxidase activity"/>
    <property type="evidence" value="ECO:0007669"/>
    <property type="project" value="UniProtKB-KW"/>
</dbReference>
<keyword evidence="3" id="KW-0349">Heme</keyword>
<accession>A0ABV6MNU5</accession>
<dbReference type="InterPro" id="IPR011008">
    <property type="entry name" value="Dimeric_a/b-barrel"/>
</dbReference>
<dbReference type="InterPro" id="IPR006314">
    <property type="entry name" value="Dyp_peroxidase"/>
</dbReference>
<evidence type="ECO:0000313" key="13">
    <source>
        <dbReference type="EMBL" id="MFC0541576.1"/>
    </source>
</evidence>
<keyword evidence="5 10" id="KW-0732">Signal</keyword>
<evidence type="ECO:0000256" key="8">
    <source>
        <dbReference type="ARBA" id="ARBA00025737"/>
    </source>
</evidence>
<dbReference type="PROSITE" id="PS51404">
    <property type="entry name" value="DYP_PEROXIDASE"/>
    <property type="match status" value="1"/>
</dbReference>
<feature type="region of interest" description="Disordered" evidence="9">
    <location>
        <begin position="264"/>
        <end position="286"/>
    </location>
</feature>
<organism evidence="13 14">
    <name type="scientific">Kutzneria chonburiensis</name>
    <dbReference type="NCBI Taxonomy" id="1483604"/>
    <lineage>
        <taxon>Bacteria</taxon>
        <taxon>Bacillati</taxon>
        <taxon>Actinomycetota</taxon>
        <taxon>Actinomycetes</taxon>
        <taxon>Pseudonocardiales</taxon>
        <taxon>Pseudonocardiaceae</taxon>
        <taxon>Kutzneria</taxon>
    </lineage>
</organism>
<keyword evidence="7" id="KW-0408">Iron</keyword>
<evidence type="ECO:0000256" key="10">
    <source>
        <dbReference type="SAM" id="SignalP"/>
    </source>
</evidence>
<evidence type="ECO:0000259" key="11">
    <source>
        <dbReference type="Pfam" id="PF04261"/>
    </source>
</evidence>
<evidence type="ECO:0000256" key="2">
    <source>
        <dbReference type="ARBA" id="ARBA00022559"/>
    </source>
</evidence>
<dbReference type="InterPro" id="IPR048327">
    <property type="entry name" value="Dyp_perox_N"/>
</dbReference>
<dbReference type="InterPro" id="IPR006311">
    <property type="entry name" value="TAT_signal"/>
</dbReference>
<evidence type="ECO:0000256" key="4">
    <source>
        <dbReference type="ARBA" id="ARBA00022723"/>
    </source>
</evidence>
<dbReference type="Proteomes" id="UP001589810">
    <property type="component" value="Unassembled WGS sequence"/>
</dbReference>
<evidence type="ECO:0000313" key="14">
    <source>
        <dbReference type="Proteomes" id="UP001589810"/>
    </source>
</evidence>
<evidence type="ECO:0000256" key="3">
    <source>
        <dbReference type="ARBA" id="ARBA00022617"/>
    </source>
</evidence>
<keyword evidence="4" id="KW-0479">Metal-binding</keyword>
<gene>
    <name evidence="13" type="ORF">ACFFH7_08795</name>
</gene>
<feature type="chain" id="PRO_5045730123" evidence="10">
    <location>
        <begin position="33"/>
        <end position="387"/>
    </location>
</feature>
<keyword evidence="6" id="KW-0560">Oxidoreductase</keyword>
<evidence type="ECO:0000256" key="6">
    <source>
        <dbReference type="ARBA" id="ARBA00023002"/>
    </source>
</evidence>
<protein>
    <submittedName>
        <fullName evidence="13">Dyp-type peroxidase</fullName>
    </submittedName>
</protein>
<dbReference type="PROSITE" id="PS51318">
    <property type="entry name" value="TAT"/>
    <property type="match status" value="1"/>
</dbReference>
<evidence type="ECO:0000256" key="9">
    <source>
        <dbReference type="SAM" id="MobiDB-lite"/>
    </source>
</evidence>
<evidence type="ECO:0000256" key="7">
    <source>
        <dbReference type="ARBA" id="ARBA00023004"/>
    </source>
</evidence>
<dbReference type="Pfam" id="PF04261">
    <property type="entry name" value="Dyp_perox_N"/>
    <property type="match status" value="1"/>
</dbReference>
<evidence type="ECO:0000256" key="1">
    <source>
        <dbReference type="ARBA" id="ARBA00001970"/>
    </source>
</evidence>
<evidence type="ECO:0000259" key="12">
    <source>
        <dbReference type="Pfam" id="PF20628"/>
    </source>
</evidence>
<dbReference type="PANTHER" id="PTHR30521:SF4">
    <property type="entry name" value="DEFERROCHELATASE"/>
    <property type="match status" value="1"/>
</dbReference>
<keyword evidence="2 13" id="KW-0575">Peroxidase</keyword>
<feature type="domain" description="Dyp-type peroxidase C-terminal" evidence="12">
    <location>
        <begin position="209"/>
        <end position="374"/>
    </location>
</feature>
<feature type="domain" description="Dyp-type peroxidase N-terminal" evidence="11">
    <location>
        <begin position="51"/>
        <end position="200"/>
    </location>
</feature>
<sequence length="387" mass="41700">MSLSRRRFLQGTGAGVAGTALIGGLAAAGAQADTVATPEVPQAYPFHGPRQSGVDTPGQRFATFAAFDVTAADRAGLTAMFKALTDRARFLTAGGTPPDLGVGAPPSDSAVLGPTVPADGLTVTVSVGASLFDSRYGLRKPDGLTAMPTFPDDVLETAWCHGDLMLQICANNIDTVHHALRDLTRHTRDGMQPRYRLDGFGSPPRPAGTPRNLLGFKDGISQPGADVAWRGDGSSFQVVRFIRMQVEFWDRVSISEQERMFGRRRDSGAPLDGSVETDIPDYGKDPDGKVIPLDSHIRLANPRTPNTARILRRPFNYDRGFQPNGTIDAGLLFCCYQQDIAKQFEAVQNRLNGEPLTDYVTPFGGGYFYVLPGVRDNADHYASALLS</sequence>
<comment type="similarity">
    <text evidence="8">Belongs to the DyP-type peroxidase family.</text>
</comment>
<dbReference type="Pfam" id="PF20628">
    <property type="entry name" value="Dyp_perox_C"/>
    <property type="match status" value="1"/>
</dbReference>
<feature type="signal peptide" evidence="10">
    <location>
        <begin position="1"/>
        <end position="32"/>
    </location>
</feature>
<dbReference type="RefSeq" id="WP_273942399.1">
    <property type="nucleotide sequence ID" value="NZ_CP097263.1"/>
</dbReference>
<dbReference type="SUPFAM" id="SSF54909">
    <property type="entry name" value="Dimeric alpha+beta barrel"/>
    <property type="match status" value="1"/>
</dbReference>
<dbReference type="InterPro" id="IPR048328">
    <property type="entry name" value="Dyp_perox_C"/>
</dbReference>
<keyword evidence="14" id="KW-1185">Reference proteome</keyword>
<dbReference type="EMBL" id="JBHLUD010000002">
    <property type="protein sequence ID" value="MFC0541576.1"/>
    <property type="molecule type" value="Genomic_DNA"/>
</dbReference>
<comment type="cofactor">
    <cofactor evidence="1">
        <name>heme b</name>
        <dbReference type="ChEBI" id="CHEBI:60344"/>
    </cofactor>
</comment>
<reference evidence="13 14" key="1">
    <citation type="submission" date="2024-09" db="EMBL/GenBank/DDBJ databases">
        <authorList>
            <person name="Sun Q."/>
            <person name="Mori K."/>
        </authorList>
    </citation>
    <scope>NUCLEOTIDE SEQUENCE [LARGE SCALE GENOMIC DNA]</scope>
    <source>
        <strain evidence="13 14">TBRC 1432</strain>
    </source>
</reference>
<dbReference type="PANTHER" id="PTHR30521">
    <property type="entry name" value="DEFERROCHELATASE/PEROXIDASE"/>
    <property type="match status" value="1"/>
</dbReference>